<dbReference type="EMBL" id="BNEK01000002">
    <property type="protein sequence ID" value="GHJ26900.1"/>
    <property type="molecule type" value="Genomic_DNA"/>
</dbReference>
<evidence type="ECO:0008006" key="4">
    <source>
        <dbReference type="Google" id="ProtNLM"/>
    </source>
</evidence>
<comment type="caution">
    <text evidence="2">The sequence shown here is derived from an EMBL/GenBank/DDBJ whole genome shotgun (WGS) entry which is preliminary data.</text>
</comment>
<feature type="region of interest" description="Disordered" evidence="1">
    <location>
        <begin position="1"/>
        <end position="32"/>
    </location>
</feature>
<dbReference type="Proteomes" id="UP001054854">
    <property type="component" value="Unassembled WGS sequence"/>
</dbReference>
<evidence type="ECO:0000256" key="1">
    <source>
        <dbReference type="SAM" id="MobiDB-lite"/>
    </source>
</evidence>
<organism evidence="2 3">
    <name type="scientific">Streptomyces hygroscopicus</name>
    <dbReference type="NCBI Taxonomy" id="1912"/>
    <lineage>
        <taxon>Bacteria</taxon>
        <taxon>Bacillati</taxon>
        <taxon>Actinomycetota</taxon>
        <taxon>Actinomycetes</taxon>
        <taxon>Kitasatosporales</taxon>
        <taxon>Streptomycetaceae</taxon>
        <taxon>Streptomyces</taxon>
        <taxon>Streptomyces violaceusniger group</taxon>
    </lineage>
</organism>
<keyword evidence="3" id="KW-1185">Reference proteome</keyword>
<reference evidence="2" key="1">
    <citation type="submission" date="2024-05" db="EMBL/GenBank/DDBJ databases">
        <title>Whole genome shotgun sequence of Streptomyces hygroscopicus NBRC 113678.</title>
        <authorList>
            <person name="Komaki H."/>
            <person name="Tamura T."/>
        </authorList>
    </citation>
    <scope>NUCLEOTIDE SEQUENCE</scope>
    <source>
        <strain evidence="2">N11-34</strain>
    </source>
</reference>
<protein>
    <recommendedName>
        <fullName evidence="4">Transposase</fullName>
    </recommendedName>
</protein>
<feature type="region of interest" description="Disordered" evidence="1">
    <location>
        <begin position="92"/>
        <end position="127"/>
    </location>
</feature>
<proteinExistence type="predicted"/>
<gene>
    <name evidence="2" type="ORF">TPA0910_13330</name>
</gene>
<evidence type="ECO:0000313" key="2">
    <source>
        <dbReference type="EMBL" id="GHJ26900.1"/>
    </source>
</evidence>
<accession>A0ABQ3TUA7</accession>
<evidence type="ECO:0000313" key="3">
    <source>
        <dbReference type="Proteomes" id="UP001054854"/>
    </source>
</evidence>
<name>A0ABQ3TUA7_STRHY</name>
<sequence>MDLSGVEINGRTVDGDRLPSPFTPKGDRPAGPAWCATPSVRYAVELGRDIAPIELYVRTRTGRYPRRGRRLVAHAAGRRGRHRTLPVTDAVTLSPASKSPGRTAGRALTAPPTLGRWTGPTSRPSRS</sequence>